<dbReference type="InterPro" id="IPR036390">
    <property type="entry name" value="WH_DNA-bd_sf"/>
</dbReference>
<sequence length="296" mass="33103">MKRGRLPLTALRTFEVAGRLENFTLAAQELFISQAAVSRQIRELEALLDEALFERRHRSVHLTPSGAKLLAILTQSFDRIDVCLEEIRGRPAAAAVTISAEPSFAACWLVPRLPEFHAQHPEIDVTIDSDPRLVEFRSGQAEIAIRHSAVANAWPRVESKHLADVRMIAVATPALLETGPAIKRPQDILRHTLLHEENRDVWSRWFEAADGAMPETARGPVYADGGLVMQAVLRGQGIALMDEIFAEEEIETGRLLRLFDLAIPLGAYWLVARSFDRLTPPASLFVRWIRSRIEAA</sequence>
<dbReference type="OrthoDB" id="9793571at2"/>
<dbReference type="SUPFAM" id="SSF46785">
    <property type="entry name" value="Winged helix' DNA-binding domain"/>
    <property type="match status" value="1"/>
</dbReference>
<proteinExistence type="inferred from homology"/>
<name>A0A432PRL5_9HYPH</name>
<dbReference type="Proteomes" id="UP000278823">
    <property type="component" value="Unassembled WGS sequence"/>
</dbReference>
<dbReference type="PRINTS" id="PR00039">
    <property type="entry name" value="HTHLYSR"/>
</dbReference>
<dbReference type="GO" id="GO:0043565">
    <property type="term" value="F:sequence-specific DNA binding"/>
    <property type="evidence" value="ECO:0007669"/>
    <property type="project" value="TreeGrafter"/>
</dbReference>
<evidence type="ECO:0000256" key="1">
    <source>
        <dbReference type="ARBA" id="ARBA00009437"/>
    </source>
</evidence>
<dbReference type="GO" id="GO:0006351">
    <property type="term" value="P:DNA-templated transcription"/>
    <property type="evidence" value="ECO:0007669"/>
    <property type="project" value="TreeGrafter"/>
</dbReference>
<keyword evidence="4" id="KW-0804">Transcription</keyword>
<feature type="domain" description="HTH lysR-type" evidence="5">
    <location>
        <begin position="6"/>
        <end position="63"/>
    </location>
</feature>
<protein>
    <submittedName>
        <fullName evidence="6">LysR family transcriptional regulator</fullName>
    </submittedName>
</protein>
<organism evidence="6 7">
    <name type="scientific">Rhizobium vallis</name>
    <dbReference type="NCBI Taxonomy" id="634290"/>
    <lineage>
        <taxon>Bacteria</taxon>
        <taxon>Pseudomonadati</taxon>
        <taxon>Pseudomonadota</taxon>
        <taxon>Alphaproteobacteria</taxon>
        <taxon>Hyphomicrobiales</taxon>
        <taxon>Rhizobiaceae</taxon>
        <taxon>Rhizobium/Agrobacterium group</taxon>
        <taxon>Rhizobium</taxon>
    </lineage>
</organism>
<dbReference type="Pfam" id="PF00126">
    <property type="entry name" value="HTH_1"/>
    <property type="match status" value="1"/>
</dbReference>
<evidence type="ECO:0000259" key="5">
    <source>
        <dbReference type="PROSITE" id="PS50931"/>
    </source>
</evidence>
<reference evidence="7" key="1">
    <citation type="submission" date="2018-11" db="EMBL/GenBank/DDBJ databases">
        <title>Rhizobium chutanense sp. nov., isolated from root nodules of Phaseolus vulgaris in China.</title>
        <authorList>
            <person name="Huo Y."/>
        </authorList>
    </citation>
    <scope>NUCLEOTIDE SEQUENCE [LARGE SCALE GENOMIC DNA]</scope>
    <source>
        <strain evidence="7">CCBAU 65647</strain>
    </source>
</reference>
<dbReference type="PANTHER" id="PTHR30537">
    <property type="entry name" value="HTH-TYPE TRANSCRIPTIONAL REGULATOR"/>
    <property type="match status" value="1"/>
</dbReference>
<dbReference type="CDD" id="cd08432">
    <property type="entry name" value="PBP2_GcdR_TrpI_HvrB_AmpR_like"/>
    <property type="match status" value="1"/>
</dbReference>
<accession>A0A432PRL5</accession>
<keyword evidence="7" id="KW-1185">Reference proteome</keyword>
<evidence type="ECO:0000313" key="7">
    <source>
        <dbReference type="Proteomes" id="UP000278823"/>
    </source>
</evidence>
<dbReference type="InterPro" id="IPR005119">
    <property type="entry name" value="LysR_subst-bd"/>
</dbReference>
<dbReference type="InterPro" id="IPR036388">
    <property type="entry name" value="WH-like_DNA-bd_sf"/>
</dbReference>
<gene>
    <name evidence="6" type="ORF">EFQ99_02845</name>
</gene>
<keyword evidence="2" id="KW-0805">Transcription regulation</keyword>
<dbReference type="Gene3D" id="3.40.190.10">
    <property type="entry name" value="Periplasmic binding protein-like II"/>
    <property type="match status" value="2"/>
</dbReference>
<dbReference type="SUPFAM" id="SSF53850">
    <property type="entry name" value="Periplasmic binding protein-like II"/>
    <property type="match status" value="1"/>
</dbReference>
<keyword evidence="3" id="KW-0238">DNA-binding</keyword>
<evidence type="ECO:0000256" key="3">
    <source>
        <dbReference type="ARBA" id="ARBA00023125"/>
    </source>
</evidence>
<dbReference type="GO" id="GO:0003700">
    <property type="term" value="F:DNA-binding transcription factor activity"/>
    <property type="evidence" value="ECO:0007669"/>
    <property type="project" value="InterPro"/>
</dbReference>
<dbReference type="Pfam" id="PF03466">
    <property type="entry name" value="LysR_substrate"/>
    <property type="match status" value="1"/>
</dbReference>
<dbReference type="PANTHER" id="PTHR30537:SF26">
    <property type="entry name" value="GLYCINE CLEAVAGE SYSTEM TRANSCRIPTIONAL ACTIVATOR"/>
    <property type="match status" value="1"/>
</dbReference>
<dbReference type="AlphaFoldDB" id="A0A432PRL5"/>
<dbReference type="Gene3D" id="1.10.10.10">
    <property type="entry name" value="Winged helix-like DNA-binding domain superfamily/Winged helix DNA-binding domain"/>
    <property type="match status" value="1"/>
</dbReference>
<comment type="similarity">
    <text evidence="1">Belongs to the LysR transcriptional regulatory family.</text>
</comment>
<dbReference type="PROSITE" id="PS50931">
    <property type="entry name" value="HTH_LYSR"/>
    <property type="match status" value="1"/>
</dbReference>
<dbReference type="RefSeq" id="WP_126919135.1">
    <property type="nucleotide sequence ID" value="NZ_ML133686.1"/>
</dbReference>
<dbReference type="EMBL" id="RJTH01000001">
    <property type="protein sequence ID" value="RUM27153.1"/>
    <property type="molecule type" value="Genomic_DNA"/>
</dbReference>
<evidence type="ECO:0000313" key="6">
    <source>
        <dbReference type="EMBL" id="RUM27153.1"/>
    </source>
</evidence>
<comment type="caution">
    <text evidence="6">The sequence shown here is derived from an EMBL/GenBank/DDBJ whole genome shotgun (WGS) entry which is preliminary data.</text>
</comment>
<dbReference type="InterPro" id="IPR000847">
    <property type="entry name" value="LysR_HTH_N"/>
</dbReference>
<dbReference type="InterPro" id="IPR058163">
    <property type="entry name" value="LysR-type_TF_proteobact-type"/>
</dbReference>
<evidence type="ECO:0000256" key="4">
    <source>
        <dbReference type="ARBA" id="ARBA00023163"/>
    </source>
</evidence>
<evidence type="ECO:0000256" key="2">
    <source>
        <dbReference type="ARBA" id="ARBA00023015"/>
    </source>
</evidence>